<gene>
    <name evidence="2" type="ORF">KQX54_012419</name>
</gene>
<evidence type="ECO:0000256" key="1">
    <source>
        <dbReference type="SAM" id="MobiDB-lite"/>
    </source>
</evidence>
<comment type="caution">
    <text evidence="2">The sequence shown here is derived from an EMBL/GenBank/DDBJ whole genome shotgun (WGS) entry which is preliminary data.</text>
</comment>
<protein>
    <submittedName>
        <fullName evidence="2">Uncharacterized protein</fullName>
    </submittedName>
</protein>
<reference evidence="2 3" key="1">
    <citation type="journal article" date="2021" name="J. Hered.">
        <title>A chromosome-level genome assembly of the parasitoid wasp, Cotesia glomerata (Hymenoptera: Braconidae).</title>
        <authorList>
            <person name="Pinto B.J."/>
            <person name="Weis J.J."/>
            <person name="Gamble T."/>
            <person name="Ode P.J."/>
            <person name="Paul R."/>
            <person name="Zaspel J.M."/>
        </authorList>
    </citation>
    <scope>NUCLEOTIDE SEQUENCE [LARGE SCALE GENOMIC DNA]</scope>
    <source>
        <strain evidence="2">CgM1</strain>
    </source>
</reference>
<organism evidence="2 3">
    <name type="scientific">Cotesia glomerata</name>
    <name type="common">Lepidopteran parasitic wasp</name>
    <name type="synonym">Apanteles glomeratus</name>
    <dbReference type="NCBI Taxonomy" id="32391"/>
    <lineage>
        <taxon>Eukaryota</taxon>
        <taxon>Metazoa</taxon>
        <taxon>Ecdysozoa</taxon>
        <taxon>Arthropoda</taxon>
        <taxon>Hexapoda</taxon>
        <taxon>Insecta</taxon>
        <taxon>Pterygota</taxon>
        <taxon>Neoptera</taxon>
        <taxon>Endopterygota</taxon>
        <taxon>Hymenoptera</taxon>
        <taxon>Apocrita</taxon>
        <taxon>Ichneumonoidea</taxon>
        <taxon>Braconidae</taxon>
        <taxon>Microgastrinae</taxon>
        <taxon>Cotesia</taxon>
    </lineage>
</organism>
<accession>A0AAV7J0P0</accession>
<dbReference type="Proteomes" id="UP000826195">
    <property type="component" value="Unassembled WGS sequence"/>
</dbReference>
<sequence length="96" mass="11405">MKIDKGVEIAFTRMKVRKKREGEWQNREQRQEEGKERRGGKSSSIHEFGLKLQSGVILPKAQEPLEEDNSREQRGPRYQAHHTTRIDSEFERDREL</sequence>
<keyword evidence="3" id="KW-1185">Reference proteome</keyword>
<proteinExistence type="predicted"/>
<feature type="compositionally biased region" description="Basic and acidic residues" evidence="1">
    <location>
        <begin position="20"/>
        <end position="39"/>
    </location>
</feature>
<feature type="region of interest" description="Disordered" evidence="1">
    <location>
        <begin position="18"/>
        <end position="96"/>
    </location>
</feature>
<evidence type="ECO:0000313" key="2">
    <source>
        <dbReference type="EMBL" id="KAH0564498.1"/>
    </source>
</evidence>
<feature type="compositionally biased region" description="Basic and acidic residues" evidence="1">
    <location>
        <begin position="84"/>
        <end position="96"/>
    </location>
</feature>
<dbReference type="AlphaFoldDB" id="A0AAV7J0P0"/>
<dbReference type="EMBL" id="JAHXZJ010000002">
    <property type="protein sequence ID" value="KAH0564498.1"/>
    <property type="molecule type" value="Genomic_DNA"/>
</dbReference>
<evidence type="ECO:0000313" key="3">
    <source>
        <dbReference type="Proteomes" id="UP000826195"/>
    </source>
</evidence>
<name>A0AAV7J0P0_COTGL</name>